<proteinExistence type="predicted"/>
<reference evidence="3 4" key="1">
    <citation type="submission" date="2019-09" db="EMBL/GenBank/DDBJ databases">
        <title>Genome sequencing of strain KACC 21233.</title>
        <authorList>
            <person name="Heo J."/>
            <person name="Kim S.-J."/>
            <person name="Kim J.-S."/>
            <person name="Hong S.-B."/>
            <person name="Kwon S.-W."/>
        </authorList>
    </citation>
    <scope>NUCLEOTIDE SEQUENCE [LARGE SCALE GENOMIC DNA]</scope>
    <source>
        <strain evidence="3 4">KACC 21233</strain>
    </source>
</reference>
<dbReference type="Pfam" id="PF00534">
    <property type="entry name" value="Glycos_transf_1"/>
    <property type="match status" value="1"/>
</dbReference>
<organism evidence="3 4">
    <name type="scientific">Acetobacter vaccinii</name>
    <dbReference type="NCBI Taxonomy" id="2592655"/>
    <lineage>
        <taxon>Bacteria</taxon>
        <taxon>Pseudomonadati</taxon>
        <taxon>Pseudomonadota</taxon>
        <taxon>Alphaproteobacteria</taxon>
        <taxon>Acetobacterales</taxon>
        <taxon>Acetobacteraceae</taxon>
        <taxon>Acetobacter</taxon>
    </lineage>
</organism>
<accession>A0A5C1YQM6</accession>
<dbReference type="RefSeq" id="WP_149279571.1">
    <property type="nucleotide sequence ID" value="NZ_CP043506.1"/>
</dbReference>
<dbReference type="InterPro" id="IPR028098">
    <property type="entry name" value="Glyco_trans_4-like_N"/>
</dbReference>
<dbReference type="Pfam" id="PF13439">
    <property type="entry name" value="Glyco_transf_4"/>
    <property type="match status" value="1"/>
</dbReference>
<evidence type="ECO:0000259" key="1">
    <source>
        <dbReference type="Pfam" id="PF00534"/>
    </source>
</evidence>
<dbReference type="Gene3D" id="3.40.50.2000">
    <property type="entry name" value="Glycogen Phosphorylase B"/>
    <property type="match status" value="2"/>
</dbReference>
<evidence type="ECO:0000313" key="4">
    <source>
        <dbReference type="Proteomes" id="UP000324536"/>
    </source>
</evidence>
<dbReference type="InterPro" id="IPR050194">
    <property type="entry name" value="Glycosyltransferase_grp1"/>
</dbReference>
<keyword evidence="3" id="KW-0808">Transferase</keyword>
<dbReference type="EMBL" id="CP043506">
    <property type="protein sequence ID" value="QEO17895.1"/>
    <property type="molecule type" value="Genomic_DNA"/>
</dbReference>
<feature type="domain" description="Glycosyl transferase family 1" evidence="1">
    <location>
        <begin position="195"/>
        <end position="350"/>
    </location>
</feature>
<dbReference type="KEGG" id="acek:FLP30_09240"/>
<dbReference type="SUPFAM" id="SSF53756">
    <property type="entry name" value="UDP-Glycosyltransferase/glycogen phosphorylase"/>
    <property type="match status" value="1"/>
</dbReference>
<dbReference type="PANTHER" id="PTHR45947:SF3">
    <property type="entry name" value="SULFOQUINOVOSYL TRANSFERASE SQD2"/>
    <property type="match status" value="1"/>
</dbReference>
<evidence type="ECO:0000259" key="2">
    <source>
        <dbReference type="Pfam" id="PF13439"/>
    </source>
</evidence>
<dbReference type="InterPro" id="IPR001296">
    <property type="entry name" value="Glyco_trans_1"/>
</dbReference>
<feature type="domain" description="Glycosyltransferase subfamily 4-like N-terminal" evidence="2">
    <location>
        <begin position="25"/>
        <end position="187"/>
    </location>
</feature>
<dbReference type="OrthoDB" id="9781738at2"/>
<protein>
    <submittedName>
        <fullName evidence="3">Glycosyltransferase family 4 protein</fullName>
    </submittedName>
</protein>
<dbReference type="Proteomes" id="UP000324536">
    <property type="component" value="Chromosome"/>
</dbReference>
<dbReference type="GO" id="GO:0016757">
    <property type="term" value="F:glycosyltransferase activity"/>
    <property type="evidence" value="ECO:0007669"/>
    <property type="project" value="InterPro"/>
</dbReference>
<sequence>MTAASGRPTDQPAPRVMHVVVAGDIGGAEKLLLDITSRPEQTRASHAVALMTPNPKLRALIRDTGVRLYDRGHSPLHPLAYLWRTFGPRDVAWLAQALRDEQADLVHVHTYASHILGVRAARLCGLPVLRTEHGLHHYTDPTCGLFRRKALRQTDMVVCVSDYVRRFVAQWDSTAATKLRVARNGVNERHFTPAPFPPDQPFTFSIACRLEPWKQVDRVVEAMAHLPDCHLVIAGDGSQRAALEARVKRLGIAERVRFLGYCPDPRSVLAMGHVSINSSREEPLGLSVLEALASGRPVIAFAGGGVPEIVQNRVTGWLVPPQSQSGLVAAMREASQSPALARVLGAQARTFVERSCRIDTMCHTYGLAYADLLQAHRRTRSRPSC</sequence>
<keyword evidence="4" id="KW-1185">Reference proteome</keyword>
<evidence type="ECO:0000313" key="3">
    <source>
        <dbReference type="EMBL" id="QEO17895.1"/>
    </source>
</evidence>
<dbReference type="CDD" id="cd03801">
    <property type="entry name" value="GT4_PimA-like"/>
    <property type="match status" value="1"/>
</dbReference>
<gene>
    <name evidence="3" type="ORF">FLP30_09240</name>
</gene>
<name>A0A5C1YQM6_9PROT</name>
<dbReference type="AlphaFoldDB" id="A0A5C1YQM6"/>
<dbReference type="PANTHER" id="PTHR45947">
    <property type="entry name" value="SULFOQUINOVOSYL TRANSFERASE SQD2"/>
    <property type="match status" value="1"/>
</dbReference>